<dbReference type="InterPro" id="IPR017853">
    <property type="entry name" value="GH"/>
</dbReference>
<keyword evidence="4" id="KW-1185">Reference proteome</keyword>
<proteinExistence type="predicted"/>
<evidence type="ECO:0000259" key="2">
    <source>
        <dbReference type="Pfam" id="PF22848"/>
    </source>
</evidence>
<dbReference type="GO" id="GO:0000272">
    <property type="term" value="P:polysaccharide catabolic process"/>
    <property type="evidence" value="ECO:0007669"/>
    <property type="project" value="TreeGrafter"/>
</dbReference>
<dbReference type="Gene3D" id="3.20.20.80">
    <property type="entry name" value="Glycosidases"/>
    <property type="match status" value="1"/>
</dbReference>
<evidence type="ECO:0000256" key="1">
    <source>
        <dbReference type="SAM" id="MobiDB-lite"/>
    </source>
</evidence>
<dbReference type="Gene3D" id="2.60.40.1180">
    <property type="entry name" value="Golgi alpha-mannosidase II"/>
    <property type="match status" value="1"/>
</dbReference>
<name>A0A4C2EI53_9EURY</name>
<feature type="compositionally biased region" description="Polar residues" evidence="1">
    <location>
        <begin position="843"/>
        <end position="852"/>
    </location>
</feature>
<dbReference type="InterPro" id="IPR013780">
    <property type="entry name" value="Glyco_hydro_b"/>
</dbReference>
<feature type="region of interest" description="Disordered" evidence="1">
    <location>
        <begin position="719"/>
        <end position="739"/>
    </location>
</feature>
<feature type="domain" description="Alpha-L-arabinofuranosidase 1 catalytic" evidence="2">
    <location>
        <begin position="286"/>
        <end position="458"/>
    </location>
</feature>
<dbReference type="PROSITE" id="PS51318">
    <property type="entry name" value="TAT"/>
    <property type="match status" value="1"/>
</dbReference>
<dbReference type="InterPro" id="IPR055235">
    <property type="entry name" value="ASD1_cat"/>
</dbReference>
<dbReference type="Pfam" id="PF22848">
    <property type="entry name" value="ASD1_dom"/>
    <property type="match status" value="1"/>
</dbReference>
<gene>
    <name evidence="3" type="ORF">Harman_20790</name>
</gene>
<evidence type="ECO:0000313" key="4">
    <source>
        <dbReference type="Proteomes" id="UP000304382"/>
    </source>
</evidence>
<accession>A0A4C2EI53</accession>
<dbReference type="AlphaFoldDB" id="A0A4C2EI53"/>
<reference evidence="3 4" key="1">
    <citation type="submission" date="2019-02" db="EMBL/GenBank/DDBJ databases">
        <title>Haloarcula mannanilyticum sp. nov., a mannan degrading haloarchaeon isolated from commercial salt.</title>
        <authorList>
            <person name="Enomoto S."/>
            <person name="Shimane Y."/>
            <person name="Kamekura M."/>
            <person name="Ito T."/>
            <person name="Moriya O."/>
            <person name="Ihara K."/>
            <person name="Takahashi-Ando N."/>
            <person name="Fukushima Y."/>
            <person name="Yoshida Y."/>
            <person name="Usama R."/>
            <person name="Takai K."/>
            <person name="Minegishi H."/>
        </authorList>
    </citation>
    <scope>NUCLEOTIDE SEQUENCE [LARGE SCALE GENOMIC DNA]</scope>
    <source>
        <strain evidence="3 4">MD130-1</strain>
    </source>
</reference>
<dbReference type="SUPFAM" id="SSF51445">
    <property type="entry name" value="(Trans)glycosidases"/>
    <property type="match status" value="1"/>
</dbReference>
<protein>
    <recommendedName>
        <fullName evidence="2">Alpha-L-arabinofuranosidase 1 catalytic domain-containing protein</fullName>
    </recommendedName>
</protein>
<evidence type="ECO:0000313" key="3">
    <source>
        <dbReference type="EMBL" id="GCF14144.1"/>
    </source>
</evidence>
<dbReference type="PANTHER" id="PTHR43576:SF2">
    <property type="entry name" value="INTRACELLULAR EXO-ALPHA-L-ARABINOFURANOSIDASE 2"/>
    <property type="match status" value="1"/>
</dbReference>
<dbReference type="Proteomes" id="UP000304382">
    <property type="component" value="Unassembled WGS sequence"/>
</dbReference>
<feature type="region of interest" description="Disordered" evidence="1">
    <location>
        <begin position="766"/>
        <end position="861"/>
    </location>
</feature>
<feature type="compositionally biased region" description="Low complexity" evidence="1">
    <location>
        <begin position="794"/>
        <end position="835"/>
    </location>
</feature>
<sequence length="861" mass="93800">MVTNSPDGDSASDGTAATRRRFLAAQGVLLAGAVTGASGVGAAQSGETIQNTVEIRHGDQTEATVSDQFYGRLCEHYQSGTIYPGVYSQHLKNPTFFDRTPPEEDFWGPRTFYSAEDISRDENVPFPWEPVADSGVSFEQREGGYAAVETTYYPRVSVDDARGGIAQKIVLPDFRTLGYDLSFAVRGEGVDSVMASLTTLDGETLASQSIPVSEDWQTVARTLELSDPSGDQYIAGAVGDVDTPYGKYRLELTTSGSGHADFDFVRLAADDAINGKFNPSTVELMREKNVTWLKWPGGNFTSQYNWRDGIGPLAERPARVNHAWGGIEPNFFGTLEYLELCEVADLTPRITIGWWDNPPEWAAERQTTPEDAADWVEYVNGPPSTEMGQLRKDHGRPQKADVKWWGVGNEVWGPWQRGSTQDAGEYASGSDERTGFNTYAEAMNAVDDSIEIHISGIDPGYGESDTPDPETWNSTLLEESGDHIDAMNIHRYVWGIEDDEARETWFDEHDADAIDYNEVLMMVPTQFEQLMEGLVETAASKGVEDLSLNISEYGAFPAVNDGAPYPGPETMPGGTFVAGMLNAFIAQSEHIRAGAQTWVPVRMFPPLRSDDYPPDPNPQAPVGTVFELYSSLFECHDEWYATDTAVSGASRTLPETGDRIRRMEGVPYVDAAAMATDRGDTLAAFLTNRNLRTGSTVTVELGSQYADQPVEVVLVRPTSDERPLPHEAQTSWEEPSNHQIIQTTERVGPDGTLELTLDPASVVRLHVGGSTDHPGVGNGQSNGNGNKNGHDKSNGNGNKNGHNKSNGNGNKNGHNKSNGNGNKNGHNKSNGNGNKNGHDKNGTSENCMNNGTETEDSEDEN</sequence>
<feature type="compositionally biased region" description="Polar residues" evidence="1">
    <location>
        <begin position="728"/>
        <end position="739"/>
    </location>
</feature>
<dbReference type="RefSeq" id="WP_200830875.1">
    <property type="nucleotide sequence ID" value="NZ_BIXZ01000002.1"/>
</dbReference>
<organism evidence="3 4">
    <name type="scientific">Haloarcula mannanilytica</name>
    <dbReference type="NCBI Taxonomy" id="2509225"/>
    <lineage>
        <taxon>Archaea</taxon>
        <taxon>Methanobacteriati</taxon>
        <taxon>Methanobacteriota</taxon>
        <taxon>Stenosarchaea group</taxon>
        <taxon>Halobacteria</taxon>
        <taxon>Halobacteriales</taxon>
        <taxon>Haloarculaceae</taxon>
        <taxon>Haloarcula</taxon>
    </lineage>
</organism>
<dbReference type="SUPFAM" id="SSF51011">
    <property type="entry name" value="Glycosyl hydrolase domain"/>
    <property type="match status" value="1"/>
</dbReference>
<dbReference type="InterPro" id="IPR006311">
    <property type="entry name" value="TAT_signal"/>
</dbReference>
<dbReference type="OrthoDB" id="256115at2157"/>
<dbReference type="PANTHER" id="PTHR43576">
    <property type="entry name" value="ALPHA-L-ARABINOFURANOSIDASE C-RELATED"/>
    <property type="match status" value="1"/>
</dbReference>
<comment type="caution">
    <text evidence="3">The sequence shown here is derived from an EMBL/GenBank/DDBJ whole genome shotgun (WGS) entry which is preliminary data.</text>
</comment>
<dbReference type="EMBL" id="BIXZ01000002">
    <property type="protein sequence ID" value="GCF14144.1"/>
    <property type="molecule type" value="Genomic_DNA"/>
</dbReference>